<organism evidence="1 2">
    <name type="scientific">Brevundimonas vesicularis</name>
    <name type="common">Pseudomonas vesicularis</name>
    <dbReference type="NCBI Taxonomy" id="41276"/>
    <lineage>
        <taxon>Bacteria</taxon>
        <taxon>Pseudomonadati</taxon>
        <taxon>Pseudomonadota</taxon>
        <taxon>Alphaproteobacteria</taxon>
        <taxon>Caulobacterales</taxon>
        <taxon>Caulobacteraceae</taxon>
        <taxon>Brevundimonas</taxon>
    </lineage>
</organism>
<name>A0A2X1BFB7_BREVE</name>
<sequence>MSKNLAALRLDWSQRYAHGGPVAVTLVLTDATWRALALTIADRHPDGLVEAKPLAHQIELFFDELIYERVSYEPPSDHDYVEGADDLPF</sequence>
<gene>
    <name evidence="1" type="ORF">NCTC11166_02175</name>
</gene>
<dbReference type="EMBL" id="UAQP01000014">
    <property type="protein sequence ID" value="SPU54789.1"/>
    <property type="molecule type" value="Genomic_DNA"/>
</dbReference>
<dbReference type="Proteomes" id="UP000251186">
    <property type="component" value="Unassembled WGS sequence"/>
</dbReference>
<protein>
    <submittedName>
        <fullName evidence="1">Uncharacterized protein</fullName>
    </submittedName>
</protein>
<proteinExistence type="predicted"/>
<evidence type="ECO:0000313" key="2">
    <source>
        <dbReference type="Proteomes" id="UP000251186"/>
    </source>
</evidence>
<accession>A0A2X1BFB7</accession>
<evidence type="ECO:0000313" key="1">
    <source>
        <dbReference type="EMBL" id="SPU54789.1"/>
    </source>
</evidence>
<dbReference type="AlphaFoldDB" id="A0A2X1BFB7"/>
<reference evidence="1 2" key="1">
    <citation type="submission" date="2018-06" db="EMBL/GenBank/DDBJ databases">
        <authorList>
            <consortium name="Pathogen Informatics"/>
            <person name="Doyle S."/>
        </authorList>
    </citation>
    <scope>NUCLEOTIDE SEQUENCE [LARGE SCALE GENOMIC DNA]</scope>
    <source>
        <strain evidence="1 2">NCTC11166</strain>
    </source>
</reference>
<dbReference type="RefSeq" id="WP_112862904.1">
    <property type="nucleotide sequence ID" value="NZ_UAQP01000014.1"/>
</dbReference>